<dbReference type="GO" id="GO:0046872">
    <property type="term" value="F:metal ion binding"/>
    <property type="evidence" value="ECO:0007669"/>
    <property type="project" value="UniProtKB-KW"/>
</dbReference>
<reference evidence="5 6" key="1">
    <citation type="journal article" date="2019" name="Int. J. Syst. Evol. Microbiol.">
        <title>The Global Catalogue of Microorganisms (GCM) 10K type strain sequencing project: providing services to taxonomists for standard genome sequencing and annotation.</title>
        <authorList>
            <consortium name="The Broad Institute Genomics Platform"/>
            <consortium name="The Broad Institute Genome Sequencing Center for Infectious Disease"/>
            <person name="Wu L."/>
            <person name="Ma J."/>
        </authorList>
    </citation>
    <scope>NUCLEOTIDE SEQUENCE [LARGE SCALE GENOMIC DNA]</scope>
    <source>
        <strain evidence="5 6">XZGYJ-43</strain>
    </source>
</reference>
<dbReference type="Proteomes" id="UP001596447">
    <property type="component" value="Unassembled WGS sequence"/>
</dbReference>
<dbReference type="RefSeq" id="WP_279529930.1">
    <property type="nucleotide sequence ID" value="NZ_CP122312.1"/>
</dbReference>
<dbReference type="InterPro" id="IPR024087">
    <property type="entry name" value="Creatininase-like_sf"/>
</dbReference>
<dbReference type="SUPFAM" id="SSF102215">
    <property type="entry name" value="Creatininase"/>
    <property type="match status" value="1"/>
</dbReference>
<evidence type="ECO:0000256" key="3">
    <source>
        <dbReference type="ARBA" id="ARBA00022801"/>
    </source>
</evidence>
<keyword evidence="2" id="KW-0479">Metal-binding</keyword>
<proteinExistence type="predicted"/>
<name>A0ABD5Z4D6_9EURY</name>
<dbReference type="Pfam" id="PF02633">
    <property type="entry name" value="Creatininase"/>
    <property type="match status" value="1"/>
</dbReference>
<accession>A0ABD5Z4D6</accession>
<dbReference type="GO" id="GO:0016787">
    <property type="term" value="F:hydrolase activity"/>
    <property type="evidence" value="ECO:0007669"/>
    <property type="project" value="UniProtKB-KW"/>
</dbReference>
<evidence type="ECO:0000256" key="1">
    <source>
        <dbReference type="ARBA" id="ARBA00001947"/>
    </source>
</evidence>
<organism evidence="5 6">
    <name type="scientific">Halospeciosus flavus</name>
    <dbReference type="NCBI Taxonomy" id="3032283"/>
    <lineage>
        <taxon>Archaea</taxon>
        <taxon>Methanobacteriati</taxon>
        <taxon>Methanobacteriota</taxon>
        <taxon>Stenosarchaea group</taxon>
        <taxon>Halobacteria</taxon>
        <taxon>Halobacteriales</taxon>
        <taxon>Halobacteriaceae</taxon>
        <taxon>Halospeciosus</taxon>
    </lineage>
</organism>
<comment type="caution">
    <text evidence="5">The sequence shown here is derived from an EMBL/GenBank/DDBJ whole genome shotgun (WGS) entry which is preliminary data.</text>
</comment>
<keyword evidence="6" id="KW-1185">Reference proteome</keyword>
<dbReference type="PANTHER" id="PTHR35005">
    <property type="entry name" value="3-DEHYDRO-SCYLLO-INOSOSE HYDROLASE"/>
    <property type="match status" value="1"/>
</dbReference>
<dbReference type="PANTHER" id="PTHR35005:SF1">
    <property type="entry name" value="2-AMINO-5-FORMYLAMINO-6-RIBOSYLAMINOPYRIMIDIN-4(3H)-ONE 5'-MONOPHOSPHATE DEFORMYLASE"/>
    <property type="match status" value="1"/>
</dbReference>
<evidence type="ECO:0000256" key="2">
    <source>
        <dbReference type="ARBA" id="ARBA00022723"/>
    </source>
</evidence>
<protein>
    <submittedName>
        <fullName evidence="5">Creatininase family protein</fullName>
    </submittedName>
</protein>
<evidence type="ECO:0000313" key="6">
    <source>
        <dbReference type="Proteomes" id="UP001596447"/>
    </source>
</evidence>
<dbReference type="EMBL" id="JBHTAR010000011">
    <property type="protein sequence ID" value="MFC7200010.1"/>
    <property type="molecule type" value="Genomic_DNA"/>
</dbReference>
<dbReference type="AlphaFoldDB" id="A0ABD5Z4D6"/>
<dbReference type="InterPro" id="IPR003785">
    <property type="entry name" value="Creatininase/forma_Hydrolase"/>
</dbReference>
<comment type="cofactor">
    <cofactor evidence="1">
        <name>Zn(2+)</name>
        <dbReference type="ChEBI" id="CHEBI:29105"/>
    </cofactor>
</comment>
<evidence type="ECO:0000313" key="5">
    <source>
        <dbReference type="EMBL" id="MFC7200010.1"/>
    </source>
</evidence>
<dbReference type="Gene3D" id="3.40.50.10310">
    <property type="entry name" value="Creatininase"/>
    <property type="match status" value="1"/>
</dbReference>
<gene>
    <name evidence="5" type="ORF">ACFQJ9_11425</name>
</gene>
<evidence type="ECO:0000256" key="4">
    <source>
        <dbReference type="ARBA" id="ARBA00022833"/>
    </source>
</evidence>
<keyword evidence="4" id="KW-0862">Zinc</keyword>
<keyword evidence="3" id="KW-0378">Hydrolase</keyword>
<sequence length="250" mass="26700">MAYVLEEMTWPAVEDALDETRLVVVPTASIEQHGPHLPLAVDTIRARELGRRIADRLDCFVAPTVRPGRSDHHMAFPGTISLAEETFRSVVRDYCESLVAHGFEHIALFTSHGGNTASIEALAPELDADLDANVFVAGDREGMMAARTGAMAEFGVSPEEAGAHAGAAETAFVMETDPDLVHDTAGTTGFVGDIDEAEADVADGLDALTDNGVLGDPEQADPEQGEELIERCAAYLADEIQQETERLEAA</sequence>